<dbReference type="InterPro" id="IPR001851">
    <property type="entry name" value="ABC_transp_permease"/>
</dbReference>
<evidence type="ECO:0000256" key="5">
    <source>
        <dbReference type="ARBA" id="ARBA00023136"/>
    </source>
</evidence>
<dbReference type="PANTHER" id="PTHR32196">
    <property type="entry name" value="ABC TRANSPORTER PERMEASE PROTEIN YPHD-RELATED-RELATED"/>
    <property type="match status" value="1"/>
</dbReference>
<dbReference type="RefSeq" id="WP_129221732.1">
    <property type="nucleotide sequence ID" value="NZ_QYBC01000027.1"/>
</dbReference>
<accession>A0A4Q2R802</accession>
<feature type="transmembrane region" description="Helical" evidence="6">
    <location>
        <begin position="255"/>
        <end position="284"/>
    </location>
</feature>
<keyword evidence="2" id="KW-1003">Cell membrane</keyword>
<gene>
    <name evidence="7" type="ORF">D3272_23860</name>
</gene>
<evidence type="ECO:0000256" key="4">
    <source>
        <dbReference type="ARBA" id="ARBA00022989"/>
    </source>
</evidence>
<evidence type="ECO:0000256" key="2">
    <source>
        <dbReference type="ARBA" id="ARBA00022475"/>
    </source>
</evidence>
<evidence type="ECO:0000256" key="6">
    <source>
        <dbReference type="SAM" id="Phobius"/>
    </source>
</evidence>
<keyword evidence="4 6" id="KW-1133">Transmembrane helix</keyword>
<dbReference type="EMBL" id="QYBC01000027">
    <property type="protein sequence ID" value="RYB01829.1"/>
    <property type="molecule type" value="Genomic_DNA"/>
</dbReference>
<keyword evidence="8" id="KW-1185">Reference proteome</keyword>
<sequence>MSPLAGRRSLGRLSLAPWTYGFVVALAMWIATTAYAGLGSAGATAASALAFGAFSVVVGTGQMLVIASGPGNIDLSVPSVLTLAAYVAMAVMHGSDGLILPGLAAALAVGAVAGALNYLAITALRLPPIIATLAWSFVFQSFAYNFGGDATLKPPAVLSSFTALRIGDVQVMPLAVMVLTGVAVVLLRRTLFGRRLLATGQSERAANLAGVRVGRVRLLAYMLCGTAAALTGFLLSGFTGGASLNMGDAYLMESIAVVVLGGTSVAGGQANAVGIWGAALFFNLMATMLNTFHFQAGVRFLLTGTLIILIVAIVPRPRAV</sequence>
<feature type="transmembrane region" description="Helical" evidence="6">
    <location>
        <begin position="20"/>
        <end position="38"/>
    </location>
</feature>
<comment type="subcellular location">
    <subcellularLocation>
        <location evidence="1">Cell membrane</location>
        <topology evidence="1">Multi-pass membrane protein</topology>
    </subcellularLocation>
</comment>
<dbReference type="GO" id="GO:0022857">
    <property type="term" value="F:transmembrane transporter activity"/>
    <property type="evidence" value="ECO:0007669"/>
    <property type="project" value="InterPro"/>
</dbReference>
<dbReference type="Proteomes" id="UP000289411">
    <property type="component" value="Unassembled WGS sequence"/>
</dbReference>
<feature type="transmembrane region" description="Helical" evidence="6">
    <location>
        <begin position="44"/>
        <end position="66"/>
    </location>
</feature>
<feature type="transmembrane region" description="Helical" evidence="6">
    <location>
        <begin position="218"/>
        <end position="235"/>
    </location>
</feature>
<dbReference type="Pfam" id="PF02653">
    <property type="entry name" value="BPD_transp_2"/>
    <property type="match status" value="1"/>
</dbReference>
<feature type="transmembrane region" description="Helical" evidence="6">
    <location>
        <begin position="126"/>
        <end position="146"/>
    </location>
</feature>
<proteinExistence type="predicted"/>
<reference evidence="7 8" key="1">
    <citation type="submission" date="2018-09" db="EMBL/GenBank/DDBJ databases">
        <authorList>
            <person name="Grouzdev D.S."/>
            <person name="Krutkina M.S."/>
        </authorList>
    </citation>
    <scope>NUCLEOTIDE SEQUENCE [LARGE SCALE GENOMIC DNA]</scope>
    <source>
        <strain evidence="7 8">RmlP001</strain>
    </source>
</reference>
<keyword evidence="5 6" id="KW-0472">Membrane</keyword>
<evidence type="ECO:0000313" key="7">
    <source>
        <dbReference type="EMBL" id="RYB01829.1"/>
    </source>
</evidence>
<feature type="transmembrane region" description="Helical" evidence="6">
    <location>
        <begin position="166"/>
        <end position="187"/>
    </location>
</feature>
<dbReference type="GO" id="GO:0005886">
    <property type="term" value="C:plasma membrane"/>
    <property type="evidence" value="ECO:0007669"/>
    <property type="project" value="UniProtKB-SubCell"/>
</dbReference>
<dbReference type="CDD" id="cd06579">
    <property type="entry name" value="TM_PBP1_transp_AraH_like"/>
    <property type="match status" value="1"/>
</dbReference>
<organism evidence="7 8">
    <name type="scientific">Lichenibacterium ramalinae</name>
    <dbReference type="NCBI Taxonomy" id="2316527"/>
    <lineage>
        <taxon>Bacteria</taxon>
        <taxon>Pseudomonadati</taxon>
        <taxon>Pseudomonadota</taxon>
        <taxon>Alphaproteobacteria</taxon>
        <taxon>Hyphomicrobiales</taxon>
        <taxon>Lichenihabitantaceae</taxon>
        <taxon>Lichenibacterium</taxon>
    </lineage>
</organism>
<keyword evidence="3 6" id="KW-0812">Transmembrane</keyword>
<comment type="caution">
    <text evidence="7">The sequence shown here is derived from an EMBL/GenBank/DDBJ whole genome shotgun (WGS) entry which is preliminary data.</text>
</comment>
<evidence type="ECO:0000256" key="3">
    <source>
        <dbReference type="ARBA" id="ARBA00022692"/>
    </source>
</evidence>
<feature type="transmembrane region" description="Helical" evidence="6">
    <location>
        <begin position="296"/>
        <end position="314"/>
    </location>
</feature>
<protein>
    <submittedName>
        <fullName evidence="7">ABC transporter permease</fullName>
    </submittedName>
</protein>
<dbReference type="AlphaFoldDB" id="A0A4Q2R802"/>
<reference evidence="7 8" key="2">
    <citation type="submission" date="2019-02" db="EMBL/GenBank/DDBJ databases">
        <title>'Lichenibacterium ramalinii' gen. nov. sp. nov., 'Lichenibacterium minor' gen. nov. sp. nov.</title>
        <authorList>
            <person name="Pankratov T."/>
        </authorList>
    </citation>
    <scope>NUCLEOTIDE SEQUENCE [LARGE SCALE GENOMIC DNA]</scope>
    <source>
        <strain evidence="7 8">RmlP001</strain>
    </source>
</reference>
<evidence type="ECO:0000256" key="1">
    <source>
        <dbReference type="ARBA" id="ARBA00004651"/>
    </source>
</evidence>
<dbReference type="OrthoDB" id="8073252at2"/>
<evidence type="ECO:0000313" key="8">
    <source>
        <dbReference type="Proteomes" id="UP000289411"/>
    </source>
</evidence>
<name>A0A4Q2R802_9HYPH</name>
<feature type="transmembrane region" description="Helical" evidence="6">
    <location>
        <begin position="98"/>
        <end position="119"/>
    </location>
</feature>